<dbReference type="SMART" id="SM00028">
    <property type="entry name" value="TPR"/>
    <property type="match status" value="2"/>
</dbReference>
<keyword evidence="3" id="KW-1185">Reference proteome</keyword>
<name>A0A2X0MDU5_9BASI</name>
<dbReference type="Proteomes" id="UP000249464">
    <property type="component" value="Unassembled WGS sequence"/>
</dbReference>
<gene>
    <name evidence="2" type="primary">BQ5605_C012g06917</name>
    <name evidence="2" type="ORF">BQ5605_C012G06917</name>
</gene>
<dbReference type="SUPFAM" id="SSF81383">
    <property type="entry name" value="F-box domain"/>
    <property type="match status" value="1"/>
</dbReference>
<evidence type="ECO:0000313" key="3">
    <source>
        <dbReference type="Proteomes" id="UP000249464"/>
    </source>
</evidence>
<protein>
    <submittedName>
        <fullName evidence="2">BQ5605_C012g06917 protein</fullName>
    </submittedName>
</protein>
<dbReference type="PANTHER" id="PTHR13318">
    <property type="entry name" value="PARTNER OF PAIRED, ISOFORM B-RELATED"/>
    <property type="match status" value="1"/>
</dbReference>
<feature type="domain" description="F-box" evidence="1">
    <location>
        <begin position="139"/>
        <end position="197"/>
    </location>
</feature>
<reference evidence="2 3" key="1">
    <citation type="submission" date="2016-11" db="EMBL/GenBank/DDBJ databases">
        <authorList>
            <person name="Jaros S."/>
            <person name="Januszkiewicz K."/>
            <person name="Wedrychowicz H."/>
        </authorList>
    </citation>
    <scope>NUCLEOTIDE SEQUENCE [LARGE SCALE GENOMIC DNA]</scope>
</reference>
<dbReference type="GO" id="GO:0031146">
    <property type="term" value="P:SCF-dependent proteasomal ubiquitin-dependent protein catabolic process"/>
    <property type="evidence" value="ECO:0007669"/>
    <property type="project" value="TreeGrafter"/>
</dbReference>
<accession>A0A2X0MDU5</accession>
<evidence type="ECO:0000313" key="2">
    <source>
        <dbReference type="EMBL" id="SGY16585.1"/>
    </source>
</evidence>
<dbReference type="InterPro" id="IPR032675">
    <property type="entry name" value="LRR_dom_sf"/>
</dbReference>
<proteinExistence type="predicted"/>
<dbReference type="InterPro" id="IPR001810">
    <property type="entry name" value="F-box_dom"/>
</dbReference>
<dbReference type="InterPro" id="IPR036047">
    <property type="entry name" value="F-box-like_dom_sf"/>
</dbReference>
<dbReference type="EMBL" id="FQNC01000014">
    <property type="protein sequence ID" value="SGY16585.1"/>
    <property type="molecule type" value="Genomic_DNA"/>
</dbReference>
<dbReference type="SUPFAM" id="SSF52047">
    <property type="entry name" value="RNI-like"/>
    <property type="match status" value="1"/>
</dbReference>
<dbReference type="GO" id="GO:0019005">
    <property type="term" value="C:SCF ubiquitin ligase complex"/>
    <property type="evidence" value="ECO:0007669"/>
    <property type="project" value="TreeGrafter"/>
</dbReference>
<evidence type="ECO:0000259" key="1">
    <source>
        <dbReference type="PROSITE" id="PS50181"/>
    </source>
</evidence>
<sequence length="641" mass="70757">MPPSEAATLFRQGVAAYSTGSYDLSIELFTAVIAQNKTSAKAYDARAKAFDKVGMLRDALRDAKRVTELMPDSTRGYELAGRLAKGGGMLEVAQKMFNAALTKCPAGSQVALLSYSCFSKAIEEELKQTRELAETLNPSSAITNLPAELLVHIVAMVCILETVKPSPSPTNPAIVASHVCHQWRTVVTDAPMLWKSLHLDCIRWGALTVRKTKFWAARSTGRIPDGPNEASVSLGKRRGHGIASLTLVAVDHITPANLSMILTALEEYDAAPTLINFACTWKKPSRSDHPQKQIDRLFHFLVKNSARSLRSLLLHTPSTGLEVGFSLPRLCHTFTALEEINLRGFQGYDTSIALHLGSNLLPPYADEADWLPTPIRTLVSDTVIWELHFANAGTATPEFIPGDFPHLTRLEYAAPRGPGEVWRLFTTPDLRHLKINGMTSARIPEESSVDLERAFISLESLTLLSTRNFGSWLLKLMVVQNKTYDALRSVRITPLTVTNSILRLFGGDVAPQLEILRLASSNTSRSEPVELPSLFPKLKQLELSNSAWVKNEHLISLASSAPLLERLRLDQIENQISKGVMEVVKARSERLKELDLTGCSGIQGDAIDWLRQLWPRESKVVKFSLNSDKGAGRKAWRQSGT</sequence>
<dbReference type="Gene3D" id="3.80.10.10">
    <property type="entry name" value="Ribonuclease Inhibitor"/>
    <property type="match status" value="1"/>
</dbReference>
<dbReference type="SUPFAM" id="SSF48452">
    <property type="entry name" value="TPR-like"/>
    <property type="match status" value="1"/>
</dbReference>
<dbReference type="InterPro" id="IPR011990">
    <property type="entry name" value="TPR-like_helical_dom_sf"/>
</dbReference>
<dbReference type="PROSITE" id="PS50181">
    <property type="entry name" value="FBOX"/>
    <property type="match status" value="1"/>
</dbReference>
<dbReference type="Gene3D" id="1.20.1280.50">
    <property type="match status" value="1"/>
</dbReference>
<organism evidence="2 3">
    <name type="scientific">Microbotryum silenes-dioicae</name>
    <dbReference type="NCBI Taxonomy" id="796604"/>
    <lineage>
        <taxon>Eukaryota</taxon>
        <taxon>Fungi</taxon>
        <taxon>Dikarya</taxon>
        <taxon>Basidiomycota</taxon>
        <taxon>Pucciniomycotina</taxon>
        <taxon>Microbotryomycetes</taxon>
        <taxon>Microbotryales</taxon>
        <taxon>Microbotryaceae</taxon>
        <taxon>Microbotryum</taxon>
    </lineage>
</organism>
<dbReference type="Gene3D" id="1.25.40.10">
    <property type="entry name" value="Tetratricopeptide repeat domain"/>
    <property type="match status" value="1"/>
</dbReference>
<dbReference type="STRING" id="796604.A0A2X0MDU5"/>
<dbReference type="InterPro" id="IPR019734">
    <property type="entry name" value="TPR_rpt"/>
</dbReference>
<dbReference type="AlphaFoldDB" id="A0A2X0MDU5"/>